<accession>A0A919J5H7</accession>
<name>A0A919J5H7_9ACTN</name>
<dbReference type="AlphaFoldDB" id="A0A919J5H7"/>
<protein>
    <recommendedName>
        <fullName evidence="3">DNA repair photolyase</fullName>
    </recommendedName>
</protein>
<comment type="caution">
    <text evidence="1">The sequence shown here is derived from an EMBL/GenBank/DDBJ whole genome shotgun (WGS) entry which is preliminary data.</text>
</comment>
<reference evidence="1" key="1">
    <citation type="submission" date="2021-01" db="EMBL/GenBank/DDBJ databases">
        <title>Whole genome shotgun sequence of Actinoplanes ferrugineus NBRC 15555.</title>
        <authorList>
            <person name="Komaki H."/>
            <person name="Tamura T."/>
        </authorList>
    </citation>
    <scope>NUCLEOTIDE SEQUENCE</scope>
    <source>
        <strain evidence="1">NBRC 15555</strain>
    </source>
</reference>
<dbReference type="RefSeq" id="WP_203821575.1">
    <property type="nucleotide sequence ID" value="NZ_BAAABP010000085.1"/>
</dbReference>
<dbReference type="Proteomes" id="UP000598174">
    <property type="component" value="Unassembled WGS sequence"/>
</dbReference>
<dbReference type="EMBL" id="BOMM01000063">
    <property type="protein sequence ID" value="GIE15206.1"/>
    <property type="molecule type" value="Genomic_DNA"/>
</dbReference>
<gene>
    <name evidence="1" type="ORF">Afe05nite_70460</name>
</gene>
<sequence>MTTTIPLGFAPGPRTLRLMPAEEQAQLDPYIAQIIGNRKSGLSLNHIVGCTLNCGYCVRHFWGNFDMKIPQLLVPTEQAIEQLIAHPMFQPHTTPLQIFNKATDPFLPGVKPHLFQVLAALDEPGFTNHMLVITRFRVTADDMAFLERLAHLRVTLLFTYSGISDDRIEPISKSNMTVTSIRTAAAHRKRTGVILYWRPITPGWNDSPETMAHVLDVGRDVDALVFTGLYHKQENATYLEGLGVDVPYSEDEYHRRKTMAADLDARVVDAWRDSGSTTPLFRKTSCGVAFAHSTFDYNGHWGVRELCDICPLEQQQRCANALRQPTDTDMRRVLDHFGFDSPWEVDDGHVWTTGLGEQRRYAIQHDLGYQIWDIETPHVLGAHGRSLTGHDLNPEQAADFDRVREQFALVARTEDD</sequence>
<keyword evidence="2" id="KW-1185">Reference proteome</keyword>
<organism evidence="1 2">
    <name type="scientific">Paractinoplanes ferrugineus</name>
    <dbReference type="NCBI Taxonomy" id="113564"/>
    <lineage>
        <taxon>Bacteria</taxon>
        <taxon>Bacillati</taxon>
        <taxon>Actinomycetota</taxon>
        <taxon>Actinomycetes</taxon>
        <taxon>Micromonosporales</taxon>
        <taxon>Micromonosporaceae</taxon>
        <taxon>Paractinoplanes</taxon>
    </lineage>
</organism>
<evidence type="ECO:0000313" key="1">
    <source>
        <dbReference type="EMBL" id="GIE15206.1"/>
    </source>
</evidence>
<evidence type="ECO:0000313" key="2">
    <source>
        <dbReference type="Proteomes" id="UP000598174"/>
    </source>
</evidence>
<proteinExistence type="predicted"/>
<evidence type="ECO:0008006" key="3">
    <source>
        <dbReference type="Google" id="ProtNLM"/>
    </source>
</evidence>